<dbReference type="AlphaFoldDB" id="A0A1Y2M7D7"/>
<dbReference type="OMA" id="RRRKVEW"/>
<dbReference type="PANTHER" id="PTHR42080">
    <property type="entry name" value="SRR1 DOMAIN-CONTAINING PROTEIN"/>
    <property type="match status" value="1"/>
</dbReference>
<evidence type="ECO:0000256" key="1">
    <source>
        <dbReference type="SAM" id="MobiDB-lite"/>
    </source>
</evidence>
<dbReference type="Pfam" id="PF07985">
    <property type="entry name" value="SRR1"/>
    <property type="match status" value="1"/>
</dbReference>
<dbReference type="InParanoid" id="A0A1Y2M7D7"/>
<gene>
    <name evidence="3" type="ORF">B5807_03561</name>
</gene>
<keyword evidence="4" id="KW-1185">Reference proteome</keyword>
<dbReference type="EMBL" id="KZ107840">
    <property type="protein sequence ID" value="OSS52025.1"/>
    <property type="molecule type" value="Genomic_DNA"/>
</dbReference>
<feature type="region of interest" description="Disordered" evidence="1">
    <location>
        <begin position="1"/>
        <end position="24"/>
    </location>
</feature>
<evidence type="ECO:0000313" key="4">
    <source>
        <dbReference type="Proteomes" id="UP000193240"/>
    </source>
</evidence>
<evidence type="ECO:0000259" key="2">
    <source>
        <dbReference type="Pfam" id="PF07985"/>
    </source>
</evidence>
<organism evidence="3 4">
    <name type="scientific">Epicoccum nigrum</name>
    <name type="common">Soil fungus</name>
    <name type="synonym">Epicoccum purpurascens</name>
    <dbReference type="NCBI Taxonomy" id="105696"/>
    <lineage>
        <taxon>Eukaryota</taxon>
        <taxon>Fungi</taxon>
        <taxon>Dikarya</taxon>
        <taxon>Ascomycota</taxon>
        <taxon>Pezizomycotina</taxon>
        <taxon>Dothideomycetes</taxon>
        <taxon>Pleosporomycetidae</taxon>
        <taxon>Pleosporales</taxon>
        <taxon>Pleosporineae</taxon>
        <taxon>Didymellaceae</taxon>
        <taxon>Epicoccum</taxon>
    </lineage>
</organism>
<reference evidence="3 4" key="1">
    <citation type="journal article" date="2017" name="Genome Announc.">
        <title>Genome sequence of the saprophytic ascomycete Epicoccum nigrum ICMP 19927 strain isolated from New Zealand.</title>
        <authorList>
            <person name="Fokin M."/>
            <person name="Fleetwood D."/>
            <person name="Weir B.S."/>
            <person name="Villas-Boas S.G."/>
        </authorList>
    </citation>
    <scope>NUCLEOTIDE SEQUENCE [LARGE SCALE GENOMIC DNA]</scope>
    <source>
        <strain evidence="3 4">ICMP 19927</strain>
    </source>
</reference>
<dbReference type="PANTHER" id="PTHR42080:SF1">
    <property type="entry name" value="SRR1-LIKE DOMAIN-CONTAINING PROTEIN"/>
    <property type="match status" value="1"/>
</dbReference>
<evidence type="ECO:0000313" key="3">
    <source>
        <dbReference type="EMBL" id="OSS52025.1"/>
    </source>
</evidence>
<proteinExistence type="predicted"/>
<sequence>MPHAIHNTENTTWTQDAPRRTKGTSLPRELQQLTRQLIDQQDLLHLSQLSIILRGYLQKINKTNIPITRIVSLGLGSLLVTKSRPRRLKQLAILLSIRDCLQSGQQDPIEVYAQDPDFTRQDKALLAALDIRILRTPSSSELGEADSVISPYTLVYSPFLTLEAYEQLISRRGMPVRYLIGDDFDALVKKWPNWSAERRQVEGVLRSGLSRYRRKALAGEGFWTEEDETFPMALYVMNRKVPIKAGL</sequence>
<name>A0A1Y2M7D7_EPING</name>
<dbReference type="InterPro" id="IPR012942">
    <property type="entry name" value="SRR1-like"/>
</dbReference>
<protein>
    <recommendedName>
        <fullName evidence="2">SRR1-like domain-containing protein</fullName>
    </recommendedName>
</protein>
<feature type="domain" description="SRR1-like" evidence="2">
    <location>
        <begin position="57"/>
        <end position="192"/>
    </location>
</feature>
<accession>A0A1Y2M7D7</accession>
<dbReference type="Proteomes" id="UP000193240">
    <property type="component" value="Unassembled WGS sequence"/>
</dbReference>